<dbReference type="PANTHER" id="PTHR20905:SF1">
    <property type="entry name" value="AT07410P-RELATED"/>
    <property type="match status" value="1"/>
</dbReference>
<evidence type="ECO:0000313" key="1">
    <source>
        <dbReference type="EMBL" id="ABT15252.1"/>
    </source>
</evidence>
<dbReference type="OrthoDB" id="17031at10239"/>
<dbReference type="RefSeq" id="YP_001498049.1">
    <property type="nucleotide sequence ID" value="NC_009898.1"/>
</dbReference>
<dbReference type="GeneID" id="5659476"/>
<keyword evidence="2" id="KW-1185">Reference proteome</keyword>
<dbReference type="PANTHER" id="PTHR20905">
    <property type="entry name" value="N-ACETYLTRANSFERASE-RELATED"/>
    <property type="match status" value="1"/>
</dbReference>
<organismHost>
    <name type="scientific">Chlorella</name>
    <dbReference type="NCBI Taxonomy" id="3071"/>
</organismHost>
<dbReference type="GO" id="GO:0008080">
    <property type="term" value="F:N-acetyltransferase activity"/>
    <property type="evidence" value="ECO:0007669"/>
    <property type="project" value="TreeGrafter"/>
</dbReference>
<dbReference type="KEGG" id="vg:5659476"/>
<proteinExistence type="predicted"/>
<dbReference type="InterPro" id="IPR016181">
    <property type="entry name" value="Acyl_CoA_acyltransferase"/>
</dbReference>
<gene>
    <name evidence="1" type="primary">B853L</name>
    <name evidence="1" type="ORF">NY2A_B853L</name>
</gene>
<protein>
    <submittedName>
        <fullName evidence="1">Uncharacterized protein B853L</fullName>
    </submittedName>
</protein>
<name>A7IY28_PBCVN</name>
<dbReference type="Gene3D" id="3.40.630.30">
    <property type="match status" value="1"/>
</dbReference>
<reference evidence="1 2" key="1">
    <citation type="journal article" date="2007" name="Virology">
        <title>Sequence and annotation of the 369-kb NY-2A and the 345-kb AR158 viruses that infect Chlorella NC64A.</title>
        <authorList>
            <person name="Fitzgerald L.A."/>
            <person name="Graves M.V."/>
            <person name="Li X."/>
            <person name="Feldblyum T."/>
            <person name="Nierman W.C."/>
            <person name="Van Etten J.L."/>
        </authorList>
    </citation>
    <scope>NUCLEOTIDE SEQUENCE [LARGE SCALE GENOMIC DNA]</scope>
    <source>
        <strain evidence="1 2">NY-2A</strain>
    </source>
</reference>
<organism evidence="1 2">
    <name type="scientific">Paramecium bursaria Chlorella virus NY2A</name>
    <name type="common">PBCV-NY2A</name>
    <dbReference type="NCBI Taxonomy" id="46021"/>
    <lineage>
        <taxon>Viruses</taxon>
        <taxon>Varidnaviria</taxon>
        <taxon>Bamfordvirae</taxon>
        <taxon>Nucleocytoviricota</taxon>
        <taxon>Megaviricetes</taxon>
        <taxon>Algavirales</taxon>
        <taxon>Phycodnaviridae</taxon>
        <taxon>Chlorovirus</taxon>
        <taxon>Chlorovirus americanus</taxon>
    </lineage>
</organism>
<accession>A7IY28</accession>
<dbReference type="SUPFAM" id="SSF55729">
    <property type="entry name" value="Acyl-CoA N-acyltransferases (Nat)"/>
    <property type="match status" value="1"/>
</dbReference>
<dbReference type="Proteomes" id="UP000202419">
    <property type="component" value="Segment"/>
</dbReference>
<sequence length="197" mass="22618">MYTLIKLTSEYTSRAITFASKNFTTSEPTSVALKLTTCDFTTSFQNIMKQCVEHNHSFAFVDAHDNIKAQILNIPYEAYENVHYGNIRETDPMFDLFGNLDVYTPNDKCMYVFAIGSEVTGKGLAIKLLEKTIEDSSSHGFKYICGDCTNFISQHMFEKYGFETVGSVKYKEYRYGITRPFDSINCTEYIKRMVKTM</sequence>
<evidence type="ECO:0000313" key="2">
    <source>
        <dbReference type="Proteomes" id="UP000202419"/>
    </source>
</evidence>
<dbReference type="EMBL" id="DQ491002">
    <property type="protein sequence ID" value="ABT15252.1"/>
    <property type="molecule type" value="Genomic_DNA"/>
</dbReference>